<dbReference type="Proteomes" id="UP001566476">
    <property type="component" value="Unassembled WGS sequence"/>
</dbReference>
<dbReference type="Gene3D" id="3.40.50.2000">
    <property type="entry name" value="Glycogen Phosphorylase B"/>
    <property type="match status" value="2"/>
</dbReference>
<dbReference type="RefSeq" id="WP_370716734.1">
    <property type="nucleotide sequence ID" value="NZ_JBGGTQ010000001.1"/>
</dbReference>
<evidence type="ECO:0000256" key="3">
    <source>
        <dbReference type="SAM" id="MobiDB-lite"/>
    </source>
</evidence>
<keyword evidence="1" id="KW-0328">Glycosyltransferase</keyword>
<dbReference type="Pfam" id="PF13579">
    <property type="entry name" value="Glyco_trans_4_4"/>
    <property type="match status" value="1"/>
</dbReference>
<comment type="caution">
    <text evidence="5">The sequence shown here is derived from an EMBL/GenBank/DDBJ whole genome shotgun (WGS) entry which is preliminary data.</text>
</comment>
<protein>
    <submittedName>
        <fullName evidence="5">DUF1972 domain-containing protein</fullName>
    </submittedName>
</protein>
<accession>A0ABV4HYZ0</accession>
<feature type="domain" description="Glycosyltransferase subfamily 4-like N-terminal" evidence="4">
    <location>
        <begin position="28"/>
        <end position="189"/>
    </location>
</feature>
<dbReference type="InterPro" id="IPR028098">
    <property type="entry name" value="Glyco_trans_4-like_N"/>
</dbReference>
<gene>
    <name evidence="5" type="ORF">AB2L28_00320</name>
</gene>
<keyword evidence="6" id="KW-1185">Reference proteome</keyword>
<dbReference type="EMBL" id="JBGGTQ010000001">
    <property type="protein sequence ID" value="MEZ0490678.1"/>
    <property type="molecule type" value="Genomic_DNA"/>
</dbReference>
<keyword evidence="2" id="KW-0808">Transferase</keyword>
<evidence type="ECO:0000256" key="2">
    <source>
        <dbReference type="ARBA" id="ARBA00022679"/>
    </source>
</evidence>
<reference evidence="5 6" key="1">
    <citation type="submission" date="2024-07" db="EMBL/GenBank/DDBJ databases">
        <authorList>
            <person name="Thanompreechachai J."/>
            <person name="Duangmal K."/>
        </authorList>
    </citation>
    <scope>NUCLEOTIDE SEQUENCE [LARGE SCALE GENOMIC DNA]</scope>
    <source>
        <strain evidence="5 6">TBRC 1896</strain>
    </source>
</reference>
<sequence length="450" mass="48266">MISHARGPSTDGLRIALLGTRGVPARYGGFETCVEEVGSRLVDRGHRVLVYGARPEDGAGPVHEHRGMELVPLPAVRRRSLETLSRSALATCHLSAAQVRGRLPRGDRGAAPAVDAAVVFNCANAPFLPVLRAAGVPVATHVDGLEWKRAKWGPAGRRYYRWAEAFAVRHSDALIADAQGIADHYRARFDAGTTLIRYGAPVVEGGGDRRRLATMGLVPGGYHLVVARFEPENHVDVVVEGYVASRARKPLVVVGSAPYSDAYTARVRALADQRVRLVGGVWDQDLLDQLYAGACTYLHGHSVGGTNPSLLRAIGAGTAVDAFDVDFNREVLGAAGTYWRTAADVTAAVEAAEDDEAGVRDRGRASRFRAANYDWDDVADGYEDLCLRLAGRALPVRGGQDASVVDLGAAAPGHEHPHAGQPDLGRLDLSALETHDHEPHLEPRARRSSR</sequence>
<evidence type="ECO:0000256" key="1">
    <source>
        <dbReference type="ARBA" id="ARBA00022676"/>
    </source>
</evidence>
<organism evidence="5 6">
    <name type="scientific">Kineococcus mangrovi</name>
    <dbReference type="NCBI Taxonomy" id="1660183"/>
    <lineage>
        <taxon>Bacteria</taxon>
        <taxon>Bacillati</taxon>
        <taxon>Actinomycetota</taxon>
        <taxon>Actinomycetes</taxon>
        <taxon>Kineosporiales</taxon>
        <taxon>Kineosporiaceae</taxon>
        <taxon>Kineococcus</taxon>
    </lineage>
</organism>
<evidence type="ECO:0000313" key="6">
    <source>
        <dbReference type="Proteomes" id="UP001566476"/>
    </source>
</evidence>
<dbReference type="SUPFAM" id="SSF53756">
    <property type="entry name" value="UDP-Glycosyltransferase/glycogen phosphorylase"/>
    <property type="match status" value="1"/>
</dbReference>
<evidence type="ECO:0000313" key="5">
    <source>
        <dbReference type="EMBL" id="MEZ0490678.1"/>
    </source>
</evidence>
<proteinExistence type="predicted"/>
<evidence type="ECO:0000259" key="4">
    <source>
        <dbReference type="Pfam" id="PF13579"/>
    </source>
</evidence>
<feature type="region of interest" description="Disordered" evidence="3">
    <location>
        <begin position="410"/>
        <end position="450"/>
    </location>
</feature>
<name>A0ABV4HYZ0_9ACTN</name>
<feature type="compositionally biased region" description="Basic and acidic residues" evidence="3">
    <location>
        <begin position="433"/>
        <end position="450"/>
    </location>
</feature>